<name>A0ABQ3XUC6_9ACTN</name>
<proteinExistence type="predicted"/>
<dbReference type="InterPro" id="IPR029442">
    <property type="entry name" value="GyrI-like"/>
</dbReference>
<organism evidence="3 4">
    <name type="scientific">Paractinoplanes deccanensis</name>
    <dbReference type="NCBI Taxonomy" id="113561"/>
    <lineage>
        <taxon>Bacteria</taxon>
        <taxon>Bacillati</taxon>
        <taxon>Actinomycetota</taxon>
        <taxon>Actinomycetes</taxon>
        <taxon>Micromonosporales</taxon>
        <taxon>Micromonosporaceae</taxon>
        <taxon>Paractinoplanes</taxon>
    </lineage>
</organism>
<dbReference type="RefSeq" id="WP_203759199.1">
    <property type="nucleotide sequence ID" value="NZ_BAAABO010000004.1"/>
</dbReference>
<dbReference type="InterPro" id="IPR010499">
    <property type="entry name" value="AraC_E-bd"/>
</dbReference>
<reference evidence="3 4" key="1">
    <citation type="submission" date="2021-01" db="EMBL/GenBank/DDBJ databases">
        <title>Whole genome shotgun sequence of Actinoplanes deccanensis NBRC 13994.</title>
        <authorList>
            <person name="Komaki H."/>
            <person name="Tamura T."/>
        </authorList>
    </citation>
    <scope>NUCLEOTIDE SEQUENCE [LARGE SCALE GENOMIC DNA]</scope>
    <source>
        <strain evidence="3 4">NBRC 13994</strain>
    </source>
</reference>
<evidence type="ECO:0000313" key="4">
    <source>
        <dbReference type="Proteomes" id="UP000609879"/>
    </source>
</evidence>
<dbReference type="PANTHER" id="PTHR30204:SF97">
    <property type="entry name" value="MERR FAMILY REGULATORY PROTEIN"/>
    <property type="match status" value="1"/>
</dbReference>
<protein>
    <submittedName>
        <fullName evidence="3">MerR family transcriptional regulator</fullName>
    </submittedName>
</protein>
<dbReference type="InterPro" id="IPR000551">
    <property type="entry name" value="MerR-type_HTH_dom"/>
</dbReference>
<dbReference type="SMART" id="SM00422">
    <property type="entry name" value="HTH_MERR"/>
    <property type="match status" value="1"/>
</dbReference>
<dbReference type="PROSITE" id="PS50937">
    <property type="entry name" value="HTH_MERR_2"/>
    <property type="match status" value="1"/>
</dbReference>
<dbReference type="InterPro" id="IPR011256">
    <property type="entry name" value="Reg_factor_effector_dom_sf"/>
</dbReference>
<feature type="domain" description="HTH merR-type" evidence="2">
    <location>
        <begin position="1"/>
        <end position="74"/>
    </location>
</feature>
<keyword evidence="1" id="KW-0238">DNA-binding</keyword>
<dbReference type="SUPFAM" id="SSF55136">
    <property type="entry name" value="Probable bacterial effector-binding domain"/>
    <property type="match status" value="1"/>
</dbReference>
<sequence>MTQGVAIGEFARLCHLSAKTLRYYHEIDLLVPHAVDEMTGHRRYATGQVGDAHLIRRLRELDMPLADIRGVLAEPDADKREDVLARHLDRMEAELARTHDVVVSLRRLLRTKLIIPVTHRVAPASAVLALEATVTRAGTAAWCGHAFPRLYGILAEHGIDPAGPAGATYSSEFFERDEGRIVAFVPVLPGSALPSDDRFIVLAQRRYAVALHAGPYTDCDLTYGQLGSHVAEHDTALVDPVVEIYLVGPDHTDDPNQYRTEICWPIQ</sequence>
<evidence type="ECO:0000256" key="1">
    <source>
        <dbReference type="ARBA" id="ARBA00023125"/>
    </source>
</evidence>
<dbReference type="SMART" id="SM00871">
    <property type="entry name" value="AraC_E_bind"/>
    <property type="match status" value="1"/>
</dbReference>
<evidence type="ECO:0000259" key="2">
    <source>
        <dbReference type="PROSITE" id="PS50937"/>
    </source>
</evidence>
<gene>
    <name evidence="3" type="ORF">Ade02nite_00020</name>
</gene>
<dbReference type="InterPro" id="IPR009061">
    <property type="entry name" value="DNA-bd_dom_put_sf"/>
</dbReference>
<dbReference type="Gene3D" id="3.20.80.10">
    <property type="entry name" value="Regulatory factor, effector binding domain"/>
    <property type="match status" value="1"/>
</dbReference>
<comment type="caution">
    <text evidence="3">The sequence shown here is derived from an EMBL/GenBank/DDBJ whole genome shotgun (WGS) entry which is preliminary data.</text>
</comment>
<dbReference type="Pfam" id="PF13411">
    <property type="entry name" value="MerR_1"/>
    <property type="match status" value="1"/>
</dbReference>
<dbReference type="PANTHER" id="PTHR30204">
    <property type="entry name" value="REDOX-CYCLING DRUG-SENSING TRANSCRIPTIONAL ACTIVATOR SOXR"/>
    <property type="match status" value="1"/>
</dbReference>
<dbReference type="Proteomes" id="UP000609879">
    <property type="component" value="Unassembled WGS sequence"/>
</dbReference>
<keyword evidence="4" id="KW-1185">Reference proteome</keyword>
<dbReference type="Pfam" id="PF06445">
    <property type="entry name" value="GyrI-like"/>
    <property type="match status" value="1"/>
</dbReference>
<dbReference type="EMBL" id="BOMI01000001">
    <property type="protein sequence ID" value="GID71361.1"/>
    <property type="molecule type" value="Genomic_DNA"/>
</dbReference>
<evidence type="ECO:0000313" key="3">
    <source>
        <dbReference type="EMBL" id="GID71361.1"/>
    </source>
</evidence>
<dbReference type="SUPFAM" id="SSF46955">
    <property type="entry name" value="Putative DNA-binding domain"/>
    <property type="match status" value="1"/>
</dbReference>
<dbReference type="InterPro" id="IPR047057">
    <property type="entry name" value="MerR_fam"/>
</dbReference>
<dbReference type="CDD" id="cd01107">
    <property type="entry name" value="HTH_BmrR"/>
    <property type="match status" value="1"/>
</dbReference>
<accession>A0ABQ3XUC6</accession>
<dbReference type="Gene3D" id="1.10.1660.10">
    <property type="match status" value="1"/>
</dbReference>